<dbReference type="EMBL" id="DVFT01000139">
    <property type="protein sequence ID" value="HIQ96730.1"/>
    <property type="molecule type" value="Genomic_DNA"/>
</dbReference>
<dbReference type="AlphaFoldDB" id="A0A9D0ZWK2"/>
<evidence type="ECO:0000256" key="2">
    <source>
        <dbReference type="ARBA" id="ARBA00022670"/>
    </source>
</evidence>
<accession>A0A9D0ZWK2</accession>
<sequence>MENVRKKRGLICFLFMLAMMLALPIGASAATKITMNRSIKYAKKGYTIFVYNKMKGKNIKVYKRTNPRKGSYCTIEYGAAMVVNTSKLRTGKKYTMLPVYLNNRTRNGKMVTGYVKVSQVGIKRVNMKKASTNKTIRKAIYYGFRHLGTPFLLGAGDIDNQIDCANFVKAIYEYAGKSMPYPHTDYLQQVCYEIPKSRLKPGDLVFYLKNDTSGPIDHVGVYIGSGLMINSSGHYGDTYPQGGITVKRINYGNRKPVRCMRIRGLS</sequence>
<evidence type="ECO:0000256" key="1">
    <source>
        <dbReference type="ARBA" id="ARBA00007074"/>
    </source>
</evidence>
<dbReference type="InterPro" id="IPR000064">
    <property type="entry name" value="NLP_P60_dom"/>
</dbReference>
<evidence type="ECO:0000256" key="3">
    <source>
        <dbReference type="ARBA" id="ARBA00022801"/>
    </source>
</evidence>
<gene>
    <name evidence="7" type="ORF">IAB26_09225</name>
</gene>
<dbReference type="Proteomes" id="UP000886886">
    <property type="component" value="Unassembled WGS sequence"/>
</dbReference>
<comment type="similarity">
    <text evidence="1">Belongs to the peptidase C40 family.</text>
</comment>
<keyword evidence="2" id="KW-0645">Protease</keyword>
<name>A0A9D0ZWK2_9FIRM</name>
<feature type="chain" id="PRO_5039489431" evidence="5">
    <location>
        <begin position="30"/>
        <end position="266"/>
    </location>
</feature>
<keyword evidence="3" id="KW-0378">Hydrolase</keyword>
<dbReference type="GO" id="GO:0006508">
    <property type="term" value="P:proteolysis"/>
    <property type="evidence" value="ECO:0007669"/>
    <property type="project" value="UniProtKB-KW"/>
</dbReference>
<keyword evidence="5" id="KW-0732">Signal</keyword>
<feature type="signal peptide" evidence="5">
    <location>
        <begin position="1"/>
        <end position="29"/>
    </location>
</feature>
<evidence type="ECO:0000313" key="8">
    <source>
        <dbReference type="Proteomes" id="UP000886886"/>
    </source>
</evidence>
<dbReference type="Gene3D" id="3.90.1720.10">
    <property type="entry name" value="endopeptidase domain like (from Nostoc punctiforme)"/>
    <property type="match status" value="1"/>
</dbReference>
<proteinExistence type="inferred from homology"/>
<dbReference type="PANTHER" id="PTHR47053">
    <property type="entry name" value="MUREIN DD-ENDOPEPTIDASE MEPH-RELATED"/>
    <property type="match status" value="1"/>
</dbReference>
<evidence type="ECO:0000256" key="5">
    <source>
        <dbReference type="SAM" id="SignalP"/>
    </source>
</evidence>
<protein>
    <submittedName>
        <fullName evidence="7">C40 family peptidase</fullName>
    </submittedName>
</protein>
<feature type="domain" description="NlpC/P60" evidence="6">
    <location>
        <begin position="133"/>
        <end position="263"/>
    </location>
</feature>
<evidence type="ECO:0000313" key="7">
    <source>
        <dbReference type="EMBL" id="HIQ96730.1"/>
    </source>
</evidence>
<comment type="caution">
    <text evidence="7">The sequence shown here is derived from an EMBL/GenBank/DDBJ whole genome shotgun (WGS) entry which is preliminary data.</text>
</comment>
<dbReference type="Pfam" id="PF00877">
    <property type="entry name" value="NLPC_P60"/>
    <property type="match status" value="1"/>
</dbReference>
<dbReference type="PROSITE" id="PS51935">
    <property type="entry name" value="NLPC_P60"/>
    <property type="match status" value="1"/>
</dbReference>
<evidence type="ECO:0000259" key="6">
    <source>
        <dbReference type="PROSITE" id="PS51935"/>
    </source>
</evidence>
<evidence type="ECO:0000256" key="4">
    <source>
        <dbReference type="ARBA" id="ARBA00022807"/>
    </source>
</evidence>
<dbReference type="GO" id="GO:0008234">
    <property type="term" value="F:cysteine-type peptidase activity"/>
    <property type="evidence" value="ECO:0007669"/>
    <property type="project" value="UniProtKB-KW"/>
</dbReference>
<dbReference type="InterPro" id="IPR038765">
    <property type="entry name" value="Papain-like_cys_pep_sf"/>
</dbReference>
<keyword evidence="4" id="KW-0788">Thiol protease</keyword>
<dbReference type="PANTHER" id="PTHR47053:SF1">
    <property type="entry name" value="MUREIN DD-ENDOPEPTIDASE MEPH-RELATED"/>
    <property type="match status" value="1"/>
</dbReference>
<reference evidence="7" key="1">
    <citation type="submission" date="2020-10" db="EMBL/GenBank/DDBJ databases">
        <authorList>
            <person name="Gilroy R."/>
        </authorList>
    </citation>
    <scope>NUCLEOTIDE SEQUENCE</scope>
    <source>
        <strain evidence="7">ChiSjej3B21-11622</strain>
    </source>
</reference>
<dbReference type="InterPro" id="IPR051202">
    <property type="entry name" value="Peptidase_C40"/>
</dbReference>
<dbReference type="SUPFAM" id="SSF54001">
    <property type="entry name" value="Cysteine proteinases"/>
    <property type="match status" value="1"/>
</dbReference>
<reference evidence="7" key="2">
    <citation type="journal article" date="2021" name="PeerJ">
        <title>Extensive microbial diversity within the chicken gut microbiome revealed by metagenomics and culture.</title>
        <authorList>
            <person name="Gilroy R."/>
            <person name="Ravi A."/>
            <person name="Getino M."/>
            <person name="Pursley I."/>
            <person name="Horton D.L."/>
            <person name="Alikhan N.F."/>
            <person name="Baker D."/>
            <person name="Gharbi K."/>
            <person name="Hall N."/>
            <person name="Watson M."/>
            <person name="Adriaenssens E.M."/>
            <person name="Foster-Nyarko E."/>
            <person name="Jarju S."/>
            <person name="Secka A."/>
            <person name="Antonio M."/>
            <person name="Oren A."/>
            <person name="Chaudhuri R.R."/>
            <person name="La Ragione R."/>
            <person name="Hildebrand F."/>
            <person name="Pallen M.J."/>
        </authorList>
    </citation>
    <scope>NUCLEOTIDE SEQUENCE</scope>
    <source>
        <strain evidence="7">ChiSjej3B21-11622</strain>
    </source>
</reference>
<organism evidence="7 8">
    <name type="scientific">Candidatus Limivivens merdigallinarum</name>
    <dbReference type="NCBI Taxonomy" id="2840859"/>
    <lineage>
        <taxon>Bacteria</taxon>
        <taxon>Bacillati</taxon>
        <taxon>Bacillota</taxon>
        <taxon>Clostridia</taxon>
        <taxon>Lachnospirales</taxon>
        <taxon>Lachnospiraceae</taxon>
        <taxon>Lachnospiraceae incertae sedis</taxon>
        <taxon>Candidatus Limivivens</taxon>
    </lineage>
</organism>